<name>A0A6J4JJK4_9CHLR</name>
<organism evidence="4">
    <name type="scientific">uncultured Chloroflexota bacterium</name>
    <dbReference type="NCBI Taxonomy" id="166587"/>
    <lineage>
        <taxon>Bacteria</taxon>
        <taxon>Bacillati</taxon>
        <taxon>Chloroflexota</taxon>
        <taxon>environmental samples</taxon>
    </lineage>
</organism>
<dbReference type="Gene3D" id="3.40.50.2300">
    <property type="match status" value="1"/>
</dbReference>
<gene>
    <name evidence="4" type="ORF">AVDCRST_MAG77-4276</name>
</gene>
<dbReference type="InterPro" id="IPR011006">
    <property type="entry name" value="CheY-like_superfamily"/>
</dbReference>
<accession>A0A6J4JJK4</accession>
<dbReference type="CDD" id="cd00156">
    <property type="entry name" value="REC"/>
    <property type="match status" value="1"/>
</dbReference>
<dbReference type="SMART" id="SM00448">
    <property type="entry name" value="REC"/>
    <property type="match status" value="1"/>
</dbReference>
<dbReference type="InterPro" id="IPR001789">
    <property type="entry name" value="Sig_transdc_resp-reg_receiver"/>
</dbReference>
<dbReference type="PANTHER" id="PTHR44591:SF21">
    <property type="entry name" value="TWO-COMPONENT RESPONSE REGULATOR"/>
    <property type="match status" value="1"/>
</dbReference>
<dbReference type="InterPro" id="IPR050595">
    <property type="entry name" value="Bact_response_regulator"/>
</dbReference>
<proteinExistence type="predicted"/>
<dbReference type="AlphaFoldDB" id="A0A6J4JJK4"/>
<evidence type="ECO:0000313" key="4">
    <source>
        <dbReference type="EMBL" id="CAA9279526.1"/>
    </source>
</evidence>
<evidence type="ECO:0000259" key="3">
    <source>
        <dbReference type="PROSITE" id="PS50110"/>
    </source>
</evidence>
<sequence length="134" mass="13899">MNGQAAPSRPAPLRVLIVDDDPQVRQITEALVRAEGHTVTAASDGVEALAAFETGTFDLVVTDRAMPRMGGDQLAVAIKGRSPTTSIILLTGFGDLMDAGEKPPGVDAVLGKQATISRLRDAVTRVVPVPAAVT</sequence>
<evidence type="ECO:0000256" key="2">
    <source>
        <dbReference type="PROSITE-ProRule" id="PRU00169"/>
    </source>
</evidence>
<dbReference type="EMBL" id="CADCTC010000204">
    <property type="protein sequence ID" value="CAA9279526.1"/>
    <property type="molecule type" value="Genomic_DNA"/>
</dbReference>
<dbReference type="Pfam" id="PF00072">
    <property type="entry name" value="Response_reg"/>
    <property type="match status" value="1"/>
</dbReference>
<dbReference type="GO" id="GO:0000160">
    <property type="term" value="P:phosphorelay signal transduction system"/>
    <property type="evidence" value="ECO:0007669"/>
    <property type="project" value="InterPro"/>
</dbReference>
<keyword evidence="1 2" id="KW-0597">Phosphoprotein</keyword>
<feature type="modified residue" description="4-aspartylphosphate" evidence="2">
    <location>
        <position position="63"/>
    </location>
</feature>
<dbReference type="PANTHER" id="PTHR44591">
    <property type="entry name" value="STRESS RESPONSE REGULATOR PROTEIN 1"/>
    <property type="match status" value="1"/>
</dbReference>
<evidence type="ECO:0000256" key="1">
    <source>
        <dbReference type="ARBA" id="ARBA00022553"/>
    </source>
</evidence>
<feature type="domain" description="Response regulatory" evidence="3">
    <location>
        <begin position="14"/>
        <end position="127"/>
    </location>
</feature>
<dbReference type="PROSITE" id="PS50110">
    <property type="entry name" value="RESPONSE_REGULATORY"/>
    <property type="match status" value="1"/>
</dbReference>
<protein>
    <recommendedName>
        <fullName evidence="3">Response regulatory domain-containing protein</fullName>
    </recommendedName>
</protein>
<dbReference type="SUPFAM" id="SSF52172">
    <property type="entry name" value="CheY-like"/>
    <property type="match status" value="1"/>
</dbReference>
<reference evidence="4" key="1">
    <citation type="submission" date="2020-02" db="EMBL/GenBank/DDBJ databases">
        <authorList>
            <person name="Meier V. D."/>
        </authorList>
    </citation>
    <scope>NUCLEOTIDE SEQUENCE</scope>
    <source>
        <strain evidence="4">AVDCRST_MAG77</strain>
    </source>
</reference>